<feature type="compositionally biased region" description="Low complexity" evidence="4">
    <location>
        <begin position="102"/>
        <end position="118"/>
    </location>
</feature>
<accession>A0A425DIY1</accession>
<evidence type="ECO:0000259" key="5">
    <source>
        <dbReference type="PROSITE" id="PS50102"/>
    </source>
</evidence>
<evidence type="ECO:0000256" key="4">
    <source>
        <dbReference type="SAM" id="MobiDB-lite"/>
    </source>
</evidence>
<name>A0A425DIY1_APHAT</name>
<evidence type="ECO:0000256" key="1">
    <source>
        <dbReference type="ARBA" id="ARBA00022737"/>
    </source>
</evidence>
<dbReference type="VEuPathDB" id="FungiDB:H257_00598"/>
<feature type="domain" description="RRM" evidence="5">
    <location>
        <begin position="9"/>
        <end position="96"/>
    </location>
</feature>
<evidence type="ECO:0000256" key="3">
    <source>
        <dbReference type="PROSITE-ProRule" id="PRU00176"/>
    </source>
</evidence>
<dbReference type="SMART" id="SM00360">
    <property type="entry name" value="RRM"/>
    <property type="match status" value="3"/>
</dbReference>
<dbReference type="PANTHER" id="PTHR15592">
    <property type="entry name" value="MATRIN 3/NUCLEAR PROTEIN 220-RELATED"/>
    <property type="match status" value="1"/>
</dbReference>
<dbReference type="Proteomes" id="UP000284702">
    <property type="component" value="Unassembled WGS sequence"/>
</dbReference>
<evidence type="ECO:0000313" key="7">
    <source>
        <dbReference type="Proteomes" id="UP000284702"/>
    </source>
</evidence>
<keyword evidence="1" id="KW-0677">Repeat</keyword>
<evidence type="ECO:0000313" key="6">
    <source>
        <dbReference type="EMBL" id="RQM29226.1"/>
    </source>
</evidence>
<keyword evidence="7" id="KW-1185">Reference proteome</keyword>
<dbReference type="InterPro" id="IPR000504">
    <property type="entry name" value="RRM_dom"/>
</dbReference>
<dbReference type="Pfam" id="PF00076">
    <property type="entry name" value="RRM_1"/>
    <property type="match status" value="1"/>
</dbReference>
<gene>
    <name evidence="6" type="ORF">B5M09_011979</name>
</gene>
<feature type="region of interest" description="Disordered" evidence="4">
    <location>
        <begin position="97"/>
        <end position="132"/>
    </location>
</feature>
<dbReference type="Pfam" id="PF11835">
    <property type="entry name" value="RRM_8"/>
    <property type="match status" value="1"/>
</dbReference>
<dbReference type="InterPro" id="IPR012677">
    <property type="entry name" value="Nucleotide-bd_a/b_plait_sf"/>
</dbReference>
<comment type="caution">
    <text evidence="6">The sequence shown here is derived from an EMBL/GenBank/DDBJ whole genome shotgun (WGS) entry which is preliminary data.</text>
</comment>
<sequence>MENLSEPSRVLFLENLAPQATDADIEQALERYGDVDKVIILRKKHIQSSPSDPSKNTQNALVQMSNLDDAIAAHDAGNDQPVLLQGLPVSISYSKNQELRGQSNAPSQPSPAPAQQRATTSTKRNTREHADDGQNRILLVTVQNPLYPITTDLIGKVFNVYGQVEKVVIFMKPVGLQVRISTNPQSHRMDYLQCLVQFVHVPDAVTAKSKLDSEAIYPDCCFMVISYSNLSVRADTHPHIPSFLTLLPQELSVKENSLKTRDFTNPNLPVPVMDTAINAPQSTISLPLSPPNGDAASPSTAQKLHGAGDGHDAYSPVLLVCNLKETVSCDKLFNLFSCYGNITRVKKLHSKPDHALIQFVNETSSGSALTHLRGFVLEGRSLEIRFSKHRYIAGPRAGGAEVEEEDEHATAKEYALAANRFTGKYANYTKHIYSPTKVIHISNLVEEFDQAELTEHLREFGRVDRVKLRVFENAKGHPQLLAEFPTIENATNLLAGAHNSEFAGKKLKVAFSRNNAN</sequence>
<reference evidence="6" key="1">
    <citation type="submission" date="2018-07" db="EMBL/GenBank/DDBJ databases">
        <title>Annotation of Aphanomyces astaci genome assembly.</title>
        <authorList>
            <person name="Studholme D.J."/>
        </authorList>
    </citation>
    <scope>NUCLEOTIDE SEQUENCE [LARGE SCALE GENOMIC DNA]</scope>
    <source>
        <strain evidence="6">Pc</strain>
    </source>
</reference>
<feature type="domain" description="RRM" evidence="5">
    <location>
        <begin position="316"/>
        <end position="389"/>
    </location>
</feature>
<dbReference type="Pfam" id="PF13893">
    <property type="entry name" value="RRM_5"/>
    <property type="match status" value="2"/>
</dbReference>
<protein>
    <recommendedName>
        <fullName evidence="5">RRM domain-containing protein</fullName>
    </recommendedName>
</protein>
<keyword evidence="2 3" id="KW-0694">RNA-binding</keyword>
<dbReference type="EMBL" id="MZMZ02001484">
    <property type="protein sequence ID" value="RQM29226.1"/>
    <property type="molecule type" value="Genomic_DNA"/>
</dbReference>
<evidence type="ECO:0000256" key="2">
    <source>
        <dbReference type="ARBA" id="ARBA00022884"/>
    </source>
</evidence>
<proteinExistence type="predicted"/>
<dbReference type="AlphaFoldDB" id="A0A425DIY1"/>
<dbReference type="InterPro" id="IPR021790">
    <property type="entry name" value="PTBP1-like_RRM2"/>
</dbReference>
<dbReference type="InterPro" id="IPR035979">
    <property type="entry name" value="RBD_domain_sf"/>
</dbReference>
<dbReference type="GO" id="GO:0003723">
    <property type="term" value="F:RNA binding"/>
    <property type="evidence" value="ECO:0007669"/>
    <property type="project" value="UniProtKB-UniRule"/>
</dbReference>
<dbReference type="Gene3D" id="3.30.70.330">
    <property type="match status" value="4"/>
</dbReference>
<organism evidence="6 7">
    <name type="scientific">Aphanomyces astaci</name>
    <name type="common">Crayfish plague agent</name>
    <dbReference type="NCBI Taxonomy" id="112090"/>
    <lineage>
        <taxon>Eukaryota</taxon>
        <taxon>Sar</taxon>
        <taxon>Stramenopiles</taxon>
        <taxon>Oomycota</taxon>
        <taxon>Saprolegniomycetes</taxon>
        <taxon>Saprolegniales</taxon>
        <taxon>Verrucalvaceae</taxon>
        <taxon>Aphanomyces</taxon>
    </lineage>
</organism>
<dbReference type="SUPFAM" id="SSF54928">
    <property type="entry name" value="RNA-binding domain, RBD"/>
    <property type="match status" value="3"/>
</dbReference>
<dbReference type="CDD" id="cd12422">
    <property type="entry name" value="RRM2_PTBP1_hnRNPL_like"/>
    <property type="match status" value="1"/>
</dbReference>
<feature type="domain" description="RRM" evidence="5">
    <location>
        <begin position="437"/>
        <end position="514"/>
    </location>
</feature>
<dbReference type="PROSITE" id="PS50102">
    <property type="entry name" value="RRM"/>
    <property type="match status" value="3"/>
</dbReference>